<proteinExistence type="predicted"/>
<reference evidence="2 3" key="1">
    <citation type="submission" date="2019-10" db="EMBL/GenBank/DDBJ databases">
        <authorList>
            <person name="Blom J."/>
        </authorList>
    </citation>
    <scope>NUCLEOTIDE SEQUENCE [LARGE SCALE GENOMIC DNA]</scope>
    <source>
        <strain evidence="2 3">ES3154-GLU</strain>
    </source>
</reference>
<dbReference type="AlphaFoldDB" id="A0A6I8MCI9"/>
<sequence>MKSWGLFFITLGSLGIITYPIHMQKINLVMAAFFILIGIYVYRGMKK</sequence>
<gene>
    <name evidence="2" type="ORF">OMES3154_00475</name>
</gene>
<evidence type="ECO:0000256" key="1">
    <source>
        <dbReference type="SAM" id="Phobius"/>
    </source>
</evidence>
<keyword evidence="1" id="KW-0472">Membrane</keyword>
<dbReference type="Proteomes" id="UP000419017">
    <property type="component" value="Unassembled WGS sequence"/>
</dbReference>
<name>A0A6I8MCI9_9FUSO</name>
<dbReference type="EMBL" id="CABWIB010000001">
    <property type="protein sequence ID" value="VWL85192.1"/>
    <property type="molecule type" value="Genomic_DNA"/>
</dbReference>
<organism evidence="2 3">
    <name type="scientific">Oceanivirga miroungae</name>
    <dbReference type="NCBI Taxonomy" id="1130046"/>
    <lineage>
        <taxon>Bacteria</taxon>
        <taxon>Fusobacteriati</taxon>
        <taxon>Fusobacteriota</taxon>
        <taxon>Fusobacteriia</taxon>
        <taxon>Fusobacteriales</taxon>
        <taxon>Leptotrichiaceae</taxon>
        <taxon>Oceanivirga</taxon>
    </lineage>
</organism>
<evidence type="ECO:0000313" key="3">
    <source>
        <dbReference type="Proteomes" id="UP000419017"/>
    </source>
</evidence>
<accession>A0A6I8MCI9</accession>
<protein>
    <submittedName>
        <fullName evidence="2">Uncharacterized protein</fullName>
    </submittedName>
</protein>
<keyword evidence="1" id="KW-1133">Transmembrane helix</keyword>
<keyword evidence="3" id="KW-1185">Reference proteome</keyword>
<dbReference type="RefSeq" id="WP_156683205.1">
    <property type="nucleotide sequence ID" value="NZ_CABWIB010000001.1"/>
</dbReference>
<keyword evidence="1" id="KW-0812">Transmembrane</keyword>
<evidence type="ECO:0000313" key="2">
    <source>
        <dbReference type="EMBL" id="VWL85192.1"/>
    </source>
</evidence>
<feature type="transmembrane region" description="Helical" evidence="1">
    <location>
        <begin position="25"/>
        <end position="42"/>
    </location>
</feature>